<dbReference type="AlphaFoldDB" id="A0A914ECZ7"/>
<feature type="compositionally biased region" description="Acidic residues" evidence="2">
    <location>
        <begin position="551"/>
        <end position="567"/>
    </location>
</feature>
<dbReference type="PANTHER" id="PTHR31751">
    <property type="entry name" value="SI:CH211-108C17.2-RELATED-RELATED"/>
    <property type="match status" value="1"/>
</dbReference>
<dbReference type="PANTHER" id="PTHR31751:SF42">
    <property type="entry name" value="PROTEIN CBG10204"/>
    <property type="match status" value="1"/>
</dbReference>
<feature type="coiled-coil region" evidence="1">
    <location>
        <begin position="210"/>
        <end position="237"/>
    </location>
</feature>
<feature type="region of interest" description="Disordered" evidence="2">
    <location>
        <begin position="506"/>
        <end position="567"/>
    </location>
</feature>
<evidence type="ECO:0000256" key="2">
    <source>
        <dbReference type="SAM" id="MobiDB-lite"/>
    </source>
</evidence>
<feature type="compositionally biased region" description="Low complexity" evidence="2">
    <location>
        <begin position="525"/>
        <end position="536"/>
    </location>
</feature>
<evidence type="ECO:0000256" key="1">
    <source>
        <dbReference type="SAM" id="Coils"/>
    </source>
</evidence>
<keyword evidence="1" id="KW-0175">Coiled coil</keyword>
<evidence type="ECO:0000313" key="3">
    <source>
        <dbReference type="Proteomes" id="UP000887540"/>
    </source>
</evidence>
<sequence>MPCFVLVQIKQLEHLLQHCPDCGARPGRDKPTNRPRNIKWKKTGTNLTAHFTCSCRGSNNKNSWAAQKFIGDSHLRVGNLAVVAAAQLAPIAFVDLAAFCKASGIAFVSKITFQRLSSNFVWPAVQDYYEKQKPELKEKNDLSMDGTYDSPGHSAFYCAETCLDINSKLVVDYSITKKDEVGGVSNRMELVCKRLRERGIRYFFDPWHHLKTLRRKIRKIRNKMKDRRNMNTQEEKERLEKFDNLSRRLYTHVYSAVEQAKGDPVVLKEIVLSFFLHVTGCHSWESKNVAFLIFSLKHPFHWQKTGFDPRSTCLSKETFSKVLKCVHESDAMTLAFDPTSTPYIELLKIATSKTFLEDLQKLRHGNVTAHIESFHSICIHYRPKRKFYNLKGFIGRTMLAAISYNANVKAEISGERKVVSEYRYYSKSKGTFTKKFKKSPPVDTWKTEIVKLVIEKKLHHELPEAEGEDYLDDGIYEEPIDEVDYVSQFDADYLDDSDDLYSEDLVEEEEDIESEPHEDIEIDSQDSSVSTSSENSYQEPKRTDYKIVFGESDEDEEETEGSMEYED</sequence>
<dbReference type="Proteomes" id="UP000887540">
    <property type="component" value="Unplaced"/>
</dbReference>
<protein>
    <submittedName>
        <fullName evidence="4">Uncharacterized protein</fullName>
    </submittedName>
</protein>
<accession>A0A914ECZ7</accession>
<reference evidence="4" key="1">
    <citation type="submission" date="2022-11" db="UniProtKB">
        <authorList>
            <consortium name="WormBaseParasite"/>
        </authorList>
    </citation>
    <scope>IDENTIFICATION</scope>
</reference>
<keyword evidence="3" id="KW-1185">Reference proteome</keyword>
<evidence type="ECO:0000313" key="4">
    <source>
        <dbReference type="WBParaSite" id="ACRNAN_scaffold6947.g6568.t1"/>
    </source>
</evidence>
<dbReference type="WBParaSite" id="ACRNAN_scaffold6947.g6568.t1">
    <property type="protein sequence ID" value="ACRNAN_scaffold6947.g6568.t1"/>
    <property type="gene ID" value="ACRNAN_scaffold6947.g6568"/>
</dbReference>
<organism evidence="3 4">
    <name type="scientific">Acrobeloides nanus</name>
    <dbReference type="NCBI Taxonomy" id="290746"/>
    <lineage>
        <taxon>Eukaryota</taxon>
        <taxon>Metazoa</taxon>
        <taxon>Ecdysozoa</taxon>
        <taxon>Nematoda</taxon>
        <taxon>Chromadorea</taxon>
        <taxon>Rhabditida</taxon>
        <taxon>Tylenchina</taxon>
        <taxon>Cephalobomorpha</taxon>
        <taxon>Cephaloboidea</taxon>
        <taxon>Cephalobidae</taxon>
        <taxon>Acrobeloides</taxon>
    </lineage>
</organism>
<name>A0A914ECZ7_9BILA</name>
<proteinExistence type="predicted"/>